<evidence type="ECO:0000259" key="2">
    <source>
        <dbReference type="Pfam" id="PF07589"/>
    </source>
</evidence>
<keyword evidence="1" id="KW-0732">Signal</keyword>
<evidence type="ECO:0000256" key="1">
    <source>
        <dbReference type="SAM" id="SignalP"/>
    </source>
</evidence>
<dbReference type="InterPro" id="IPR013424">
    <property type="entry name" value="Ice-binding_C"/>
</dbReference>
<dbReference type="OrthoDB" id="8906675at2"/>
<dbReference type="EMBL" id="SNXS01000002">
    <property type="protein sequence ID" value="TDP72431.1"/>
    <property type="molecule type" value="Genomic_DNA"/>
</dbReference>
<gene>
    <name evidence="3" type="ORF">DES47_102176</name>
</gene>
<dbReference type="Gene3D" id="2.60.120.430">
    <property type="entry name" value="Galactose-binding lectin"/>
    <property type="match status" value="1"/>
</dbReference>
<proteinExistence type="predicted"/>
<accession>A0A4R6QRN7</accession>
<sequence length="188" mass="19019">MRFTPTALGALLLAVSGLTQAAPYVVDAKLNSSSGGTGLSTISLGLGQSFTVSVDAEDLWSAGALPRWSNANGLSGALYATGSDESGQAVGTLIGSNFGLYSQGNLSAAYGSLVGQIGGGDYFVVGTNYAGNAASAGTLKLFYWDSQAGDNTQFITANVNAVPEPESYALLLAGLVAMGFVTSRRNKA</sequence>
<reference evidence="3 4" key="1">
    <citation type="submission" date="2019-03" db="EMBL/GenBank/DDBJ databases">
        <title>Genomic Encyclopedia of Type Strains, Phase IV (KMG-IV): sequencing the most valuable type-strain genomes for metagenomic binning, comparative biology and taxonomic classification.</title>
        <authorList>
            <person name="Goeker M."/>
        </authorList>
    </citation>
    <scope>NUCLEOTIDE SEQUENCE [LARGE SCALE GENOMIC DNA]</scope>
    <source>
        <strain evidence="3 4">DSM 16998</strain>
    </source>
</reference>
<evidence type="ECO:0000313" key="3">
    <source>
        <dbReference type="EMBL" id="TDP72431.1"/>
    </source>
</evidence>
<dbReference type="AlphaFoldDB" id="A0A4R6QRN7"/>
<feature type="signal peptide" evidence="1">
    <location>
        <begin position="1"/>
        <end position="21"/>
    </location>
</feature>
<name>A0A4R6QRN7_9BURK</name>
<feature type="domain" description="Ice-binding protein C-terminal" evidence="2">
    <location>
        <begin position="161"/>
        <end position="185"/>
    </location>
</feature>
<dbReference type="Pfam" id="PF07589">
    <property type="entry name" value="PEP-CTERM"/>
    <property type="match status" value="1"/>
</dbReference>
<organism evidence="3 4">
    <name type="scientific">Roseateles toxinivorans</name>
    <dbReference type="NCBI Taxonomy" id="270368"/>
    <lineage>
        <taxon>Bacteria</taxon>
        <taxon>Pseudomonadati</taxon>
        <taxon>Pseudomonadota</taxon>
        <taxon>Betaproteobacteria</taxon>
        <taxon>Burkholderiales</taxon>
        <taxon>Sphaerotilaceae</taxon>
        <taxon>Roseateles</taxon>
    </lineage>
</organism>
<keyword evidence="4" id="KW-1185">Reference proteome</keyword>
<dbReference type="RefSeq" id="WP_133699898.1">
    <property type="nucleotide sequence ID" value="NZ_SNXS01000002.1"/>
</dbReference>
<evidence type="ECO:0000313" key="4">
    <source>
        <dbReference type="Proteomes" id="UP000295361"/>
    </source>
</evidence>
<dbReference type="InParanoid" id="A0A4R6QRN7"/>
<dbReference type="NCBIfam" id="TIGR02595">
    <property type="entry name" value="PEP_CTERM"/>
    <property type="match status" value="1"/>
</dbReference>
<comment type="caution">
    <text evidence="3">The sequence shown here is derived from an EMBL/GenBank/DDBJ whole genome shotgun (WGS) entry which is preliminary data.</text>
</comment>
<dbReference type="Proteomes" id="UP000295361">
    <property type="component" value="Unassembled WGS sequence"/>
</dbReference>
<protein>
    <submittedName>
        <fullName evidence="3">Putative secreted protein with PEP-CTERM sorting signal</fullName>
    </submittedName>
</protein>
<feature type="chain" id="PRO_5020493894" evidence="1">
    <location>
        <begin position="22"/>
        <end position="188"/>
    </location>
</feature>